<evidence type="ECO:0000313" key="2">
    <source>
        <dbReference type="Proteomes" id="UP000828390"/>
    </source>
</evidence>
<organism evidence="1 2">
    <name type="scientific">Dreissena polymorpha</name>
    <name type="common">Zebra mussel</name>
    <name type="synonym">Mytilus polymorpha</name>
    <dbReference type="NCBI Taxonomy" id="45954"/>
    <lineage>
        <taxon>Eukaryota</taxon>
        <taxon>Metazoa</taxon>
        <taxon>Spiralia</taxon>
        <taxon>Lophotrochozoa</taxon>
        <taxon>Mollusca</taxon>
        <taxon>Bivalvia</taxon>
        <taxon>Autobranchia</taxon>
        <taxon>Heteroconchia</taxon>
        <taxon>Euheterodonta</taxon>
        <taxon>Imparidentia</taxon>
        <taxon>Neoheterodontei</taxon>
        <taxon>Myida</taxon>
        <taxon>Dreissenoidea</taxon>
        <taxon>Dreissenidae</taxon>
        <taxon>Dreissena</taxon>
    </lineage>
</organism>
<gene>
    <name evidence="1" type="ORF">DPMN_078849</name>
</gene>
<protein>
    <submittedName>
        <fullName evidence="1">Uncharacterized protein</fullName>
    </submittedName>
</protein>
<dbReference type="EMBL" id="JAIWYP010000015">
    <property type="protein sequence ID" value="KAH3703802.1"/>
    <property type="molecule type" value="Genomic_DNA"/>
</dbReference>
<reference evidence="1" key="2">
    <citation type="submission" date="2020-11" db="EMBL/GenBank/DDBJ databases">
        <authorList>
            <person name="McCartney M.A."/>
            <person name="Auch B."/>
            <person name="Kono T."/>
            <person name="Mallez S."/>
            <person name="Becker A."/>
            <person name="Gohl D.M."/>
            <person name="Silverstein K.A.T."/>
            <person name="Koren S."/>
            <person name="Bechman K.B."/>
            <person name="Herman A."/>
            <person name="Abrahante J.E."/>
            <person name="Garbe J."/>
        </authorList>
    </citation>
    <scope>NUCLEOTIDE SEQUENCE</scope>
    <source>
        <strain evidence="1">Duluth1</strain>
        <tissue evidence="1">Whole animal</tissue>
    </source>
</reference>
<keyword evidence="2" id="KW-1185">Reference proteome</keyword>
<name>A0A9D4BSH5_DREPO</name>
<dbReference type="AlphaFoldDB" id="A0A9D4BSH5"/>
<dbReference type="Proteomes" id="UP000828390">
    <property type="component" value="Unassembled WGS sequence"/>
</dbReference>
<evidence type="ECO:0000313" key="1">
    <source>
        <dbReference type="EMBL" id="KAH3703802.1"/>
    </source>
</evidence>
<reference evidence="1" key="1">
    <citation type="journal article" date="2019" name="bioRxiv">
        <title>The Genome of the Zebra Mussel, Dreissena polymorpha: A Resource for Invasive Species Research.</title>
        <authorList>
            <person name="McCartney M.A."/>
            <person name="Auch B."/>
            <person name="Kono T."/>
            <person name="Mallez S."/>
            <person name="Zhang Y."/>
            <person name="Obille A."/>
            <person name="Becker A."/>
            <person name="Abrahante J.E."/>
            <person name="Garbe J."/>
            <person name="Badalamenti J.P."/>
            <person name="Herman A."/>
            <person name="Mangelson H."/>
            <person name="Liachko I."/>
            <person name="Sullivan S."/>
            <person name="Sone E.D."/>
            <person name="Koren S."/>
            <person name="Silverstein K.A.T."/>
            <person name="Beckman K.B."/>
            <person name="Gohl D.M."/>
        </authorList>
    </citation>
    <scope>NUCLEOTIDE SEQUENCE</scope>
    <source>
        <strain evidence="1">Duluth1</strain>
        <tissue evidence="1">Whole animal</tissue>
    </source>
</reference>
<sequence length="107" mass="12680">MFRARTSGEKCYANNHNYFAQGKGVVKKHLTRNITWSKQITLTPYSEPLKFNKLLCNMTMWIIDYEQTSTVTMPHFAVMFEFQKWIRTMSSFTIDFRETSMVAVVMF</sequence>
<accession>A0A9D4BSH5</accession>
<proteinExistence type="predicted"/>
<comment type="caution">
    <text evidence="1">The sequence shown here is derived from an EMBL/GenBank/DDBJ whole genome shotgun (WGS) entry which is preliminary data.</text>
</comment>